<comment type="catalytic activity">
    <reaction evidence="2">
        <text>2 GTP = 3',3'-c-di-GMP + 2 diphosphate</text>
        <dbReference type="Rhea" id="RHEA:24898"/>
        <dbReference type="ChEBI" id="CHEBI:33019"/>
        <dbReference type="ChEBI" id="CHEBI:37565"/>
        <dbReference type="ChEBI" id="CHEBI:58805"/>
        <dbReference type="EC" id="2.7.7.65"/>
    </reaction>
</comment>
<reference evidence="6" key="1">
    <citation type="submission" date="2005-08" db="EMBL/GenBank/DDBJ databases">
        <title>Complete sequence of Dechloromonas aromatica RCB.</title>
        <authorList>
            <person name="Salinero K.K."/>
            <person name="Copeland A."/>
            <person name="Lucas S."/>
            <person name="Lapidus A."/>
            <person name="Barry K."/>
            <person name="Detter J.C."/>
            <person name="Glavina T."/>
            <person name="Hammon N."/>
            <person name="Israni S."/>
            <person name="Pitluck S."/>
            <person name="Di Bartolo G."/>
            <person name="Trong S."/>
            <person name="Schmutz J."/>
            <person name="Larimer F."/>
            <person name="Land M."/>
            <person name="Ivanova N."/>
            <person name="Richardson P."/>
        </authorList>
    </citation>
    <scope>NUCLEOTIDE SEQUENCE</scope>
    <source>
        <strain evidence="6">RCB</strain>
    </source>
</reference>
<dbReference type="CDD" id="cd01949">
    <property type="entry name" value="GGDEF"/>
    <property type="match status" value="1"/>
</dbReference>
<dbReference type="InterPro" id="IPR001789">
    <property type="entry name" value="Sig_transdc_resp-reg_receiver"/>
</dbReference>
<dbReference type="EMBL" id="CP000089">
    <property type="protein sequence ID" value="AAZ48417.1"/>
    <property type="molecule type" value="Genomic_DNA"/>
</dbReference>
<sequence length="543" mass="60614">MQTVPHSLIALAETLELRWQSYRASGDFDHFIEFTLSLNGLTERLGQQNLPGLARACEELENRALAQFNDGAAHPVTSENADGISQQLNTILRVLQRHETPAVIAKRQSDTEEDERDQWVRQRNVLIISRPDHPWSAALVEQLSFYGFKAHTASWDDTPQMDEEPLAAVFIPDREDSPYLPPAIAAIQRLKAVFVTSYFYCLSVPSSLEAIVGLQRAGANVCIPAEFKLSDILSRILDLVESREQETHRVLIVEDSKTAVAHIQRALDRHGIDSRAINTPLALLQVTSEYRPHAILMDMYMPFCTGVEVTRALRQIPEYHSLPVIYLSGETDIAQQVEALRLGGDQFLTKPANPIILGSVVKTKIERYRDMLRSGRHDSLTGLLNHSASKEQLEQMLRRTLPAGHLSVAMIDIDRFKLINDNYGHPVGDQVIRSLAWLLRGRLRNTDLIGRYGGEEFIVALNGVELGQAITLLDRIRHDFSQLPHAHSRGAVRASFSCGVASVPSYLTGGSLIEAADEALLQAKREGRNQIIAAGRKRQELSV</sequence>
<dbReference type="GO" id="GO:0000160">
    <property type="term" value="P:phosphorelay signal transduction system"/>
    <property type="evidence" value="ECO:0007669"/>
    <property type="project" value="InterPro"/>
</dbReference>
<dbReference type="HOGENOM" id="CLU_000445_11_28_4"/>
<evidence type="ECO:0000313" key="6">
    <source>
        <dbReference type="EMBL" id="AAZ48417.1"/>
    </source>
</evidence>
<dbReference type="InterPro" id="IPR011006">
    <property type="entry name" value="CheY-like_superfamily"/>
</dbReference>
<dbReference type="Pfam" id="PF00072">
    <property type="entry name" value="Response_reg"/>
    <property type="match status" value="1"/>
</dbReference>
<dbReference type="PROSITE" id="PS50887">
    <property type="entry name" value="GGDEF"/>
    <property type="match status" value="1"/>
</dbReference>
<dbReference type="KEGG" id="dar:Daro_3688"/>
<dbReference type="Gene3D" id="3.30.70.270">
    <property type="match status" value="1"/>
</dbReference>
<dbReference type="InterPro" id="IPR050469">
    <property type="entry name" value="Diguanylate_Cyclase"/>
</dbReference>
<dbReference type="FunFam" id="3.30.70.270:FF:000001">
    <property type="entry name" value="Diguanylate cyclase domain protein"/>
    <property type="match status" value="1"/>
</dbReference>
<dbReference type="InterPro" id="IPR029787">
    <property type="entry name" value="Nucleotide_cyclase"/>
</dbReference>
<dbReference type="eggNOG" id="COG3706">
    <property type="taxonomic scope" value="Bacteria"/>
</dbReference>
<feature type="domain" description="GGDEF" evidence="5">
    <location>
        <begin position="404"/>
        <end position="536"/>
    </location>
</feature>
<dbReference type="CDD" id="cd00156">
    <property type="entry name" value="REC"/>
    <property type="match status" value="1"/>
</dbReference>
<feature type="modified residue" description="4-aspartylphosphate" evidence="3">
    <location>
        <position position="298"/>
    </location>
</feature>
<dbReference type="SUPFAM" id="SSF52172">
    <property type="entry name" value="CheY-like"/>
    <property type="match status" value="1"/>
</dbReference>
<keyword evidence="3" id="KW-0597">Phosphoprotein</keyword>
<evidence type="ECO:0000259" key="4">
    <source>
        <dbReference type="PROSITE" id="PS50110"/>
    </source>
</evidence>
<dbReference type="SMART" id="SM00267">
    <property type="entry name" value="GGDEF"/>
    <property type="match status" value="1"/>
</dbReference>
<name>Q479R4_DECAR</name>
<accession>Q479R4</accession>
<dbReference type="Gene3D" id="3.40.50.2300">
    <property type="match status" value="1"/>
</dbReference>
<dbReference type="SUPFAM" id="SSF55073">
    <property type="entry name" value="Nucleotide cyclase"/>
    <property type="match status" value="1"/>
</dbReference>
<dbReference type="PANTHER" id="PTHR45138">
    <property type="entry name" value="REGULATORY COMPONENTS OF SENSORY TRANSDUCTION SYSTEM"/>
    <property type="match status" value="1"/>
</dbReference>
<dbReference type="PROSITE" id="PS50110">
    <property type="entry name" value="RESPONSE_REGULATORY"/>
    <property type="match status" value="1"/>
</dbReference>
<proteinExistence type="predicted"/>
<dbReference type="GO" id="GO:0043709">
    <property type="term" value="P:cell adhesion involved in single-species biofilm formation"/>
    <property type="evidence" value="ECO:0007669"/>
    <property type="project" value="TreeGrafter"/>
</dbReference>
<dbReference type="OrthoDB" id="9813903at2"/>
<dbReference type="PANTHER" id="PTHR45138:SF9">
    <property type="entry name" value="DIGUANYLATE CYCLASE DGCM-RELATED"/>
    <property type="match status" value="1"/>
</dbReference>
<evidence type="ECO:0000256" key="3">
    <source>
        <dbReference type="PROSITE-ProRule" id="PRU00169"/>
    </source>
</evidence>
<dbReference type="InterPro" id="IPR043128">
    <property type="entry name" value="Rev_trsase/Diguanyl_cyclase"/>
</dbReference>
<dbReference type="Pfam" id="PF00990">
    <property type="entry name" value="GGDEF"/>
    <property type="match status" value="1"/>
</dbReference>
<dbReference type="AlphaFoldDB" id="Q479R4"/>
<dbReference type="EC" id="2.7.7.65" evidence="1"/>
<dbReference type="GO" id="GO:1902201">
    <property type="term" value="P:negative regulation of bacterial-type flagellum-dependent cell motility"/>
    <property type="evidence" value="ECO:0007669"/>
    <property type="project" value="TreeGrafter"/>
</dbReference>
<dbReference type="NCBIfam" id="TIGR00254">
    <property type="entry name" value="GGDEF"/>
    <property type="match status" value="1"/>
</dbReference>
<evidence type="ECO:0000259" key="5">
    <source>
        <dbReference type="PROSITE" id="PS50887"/>
    </source>
</evidence>
<evidence type="ECO:0000256" key="1">
    <source>
        <dbReference type="ARBA" id="ARBA00012528"/>
    </source>
</evidence>
<dbReference type="STRING" id="159087.Daro_3688"/>
<organism evidence="6">
    <name type="scientific">Dechloromonas aromatica (strain RCB)</name>
    <dbReference type="NCBI Taxonomy" id="159087"/>
    <lineage>
        <taxon>Bacteria</taxon>
        <taxon>Pseudomonadati</taxon>
        <taxon>Pseudomonadota</taxon>
        <taxon>Betaproteobacteria</taxon>
        <taxon>Rhodocyclales</taxon>
        <taxon>Azonexaceae</taxon>
        <taxon>Dechloromonas</taxon>
    </lineage>
</organism>
<evidence type="ECO:0000256" key="2">
    <source>
        <dbReference type="ARBA" id="ARBA00034247"/>
    </source>
</evidence>
<feature type="domain" description="Response regulatory" evidence="4">
    <location>
        <begin position="249"/>
        <end position="365"/>
    </location>
</feature>
<dbReference type="InterPro" id="IPR000160">
    <property type="entry name" value="GGDEF_dom"/>
</dbReference>
<protein>
    <recommendedName>
        <fullName evidence="1">diguanylate cyclase</fullName>
        <ecNumber evidence="1">2.7.7.65</ecNumber>
    </recommendedName>
</protein>
<dbReference type="GO" id="GO:0052621">
    <property type="term" value="F:diguanylate cyclase activity"/>
    <property type="evidence" value="ECO:0007669"/>
    <property type="project" value="UniProtKB-EC"/>
</dbReference>
<dbReference type="SMART" id="SM00448">
    <property type="entry name" value="REC"/>
    <property type="match status" value="1"/>
</dbReference>
<dbReference type="GO" id="GO:0005886">
    <property type="term" value="C:plasma membrane"/>
    <property type="evidence" value="ECO:0007669"/>
    <property type="project" value="TreeGrafter"/>
</dbReference>
<gene>
    <name evidence="6" type="ordered locus">Daro_3688</name>
</gene>